<dbReference type="PROSITE" id="PS51012">
    <property type="entry name" value="ABC_TM2"/>
    <property type="match status" value="1"/>
</dbReference>
<feature type="transmembrane region" description="Helical" evidence="8">
    <location>
        <begin position="183"/>
        <end position="206"/>
    </location>
</feature>
<evidence type="ECO:0000256" key="5">
    <source>
        <dbReference type="ARBA" id="ARBA00022692"/>
    </source>
</evidence>
<feature type="transmembrane region" description="Helical" evidence="8">
    <location>
        <begin position="26"/>
        <end position="46"/>
    </location>
</feature>
<keyword evidence="4" id="KW-1003">Cell membrane</keyword>
<gene>
    <name evidence="10" type="ORF">KIH39_21165</name>
</gene>
<proteinExistence type="inferred from homology"/>
<dbReference type="EMBL" id="CP074694">
    <property type="protein sequence ID" value="QVL31332.1"/>
    <property type="molecule type" value="Genomic_DNA"/>
</dbReference>
<dbReference type="InterPro" id="IPR051449">
    <property type="entry name" value="ABC-2_transporter_component"/>
</dbReference>
<dbReference type="PANTHER" id="PTHR30294">
    <property type="entry name" value="MEMBRANE COMPONENT OF ABC TRANSPORTER YHHJ-RELATED"/>
    <property type="match status" value="1"/>
</dbReference>
<evidence type="ECO:0000256" key="7">
    <source>
        <dbReference type="ARBA" id="ARBA00023136"/>
    </source>
</evidence>
<keyword evidence="7 8" id="KW-0472">Membrane</keyword>
<reference evidence="10" key="1">
    <citation type="submission" date="2021-05" db="EMBL/GenBank/DDBJ databases">
        <title>Complete genome sequence of the cellulolytic planctomycete Telmatocola sphagniphila SP2T and characterization of the first cellulase from planctomycetes.</title>
        <authorList>
            <person name="Rakitin A.L."/>
            <person name="Beletsky A.V."/>
            <person name="Naumoff D.G."/>
            <person name="Kulichevskaya I.S."/>
            <person name="Mardanov A.V."/>
            <person name="Ravin N.V."/>
            <person name="Dedysh S.N."/>
        </authorList>
    </citation>
    <scope>NUCLEOTIDE SEQUENCE</scope>
    <source>
        <strain evidence="10">SP2T</strain>
    </source>
</reference>
<dbReference type="RefSeq" id="WP_213495213.1">
    <property type="nucleotide sequence ID" value="NZ_CP074694.1"/>
</dbReference>
<comment type="similarity">
    <text evidence="2">Belongs to the ABC-2 integral membrane protein family.</text>
</comment>
<accession>A0A8E6B3R5</accession>
<evidence type="ECO:0000256" key="8">
    <source>
        <dbReference type="SAM" id="Phobius"/>
    </source>
</evidence>
<evidence type="ECO:0000313" key="11">
    <source>
        <dbReference type="Proteomes" id="UP000676194"/>
    </source>
</evidence>
<feature type="domain" description="ABC transmembrane type-2" evidence="9">
    <location>
        <begin position="131"/>
        <end position="376"/>
    </location>
</feature>
<feature type="transmembrane region" description="Helical" evidence="8">
    <location>
        <begin position="232"/>
        <end position="255"/>
    </location>
</feature>
<evidence type="ECO:0000259" key="9">
    <source>
        <dbReference type="PROSITE" id="PS51012"/>
    </source>
</evidence>
<dbReference type="InterPro" id="IPR013525">
    <property type="entry name" value="ABC2_TM"/>
</dbReference>
<feature type="transmembrane region" description="Helical" evidence="8">
    <location>
        <begin position="261"/>
        <end position="284"/>
    </location>
</feature>
<name>A0A8E6B3R5_9BACT</name>
<evidence type="ECO:0000313" key="10">
    <source>
        <dbReference type="EMBL" id="QVL31332.1"/>
    </source>
</evidence>
<dbReference type="Pfam" id="PF12698">
    <property type="entry name" value="ABC2_membrane_3"/>
    <property type="match status" value="1"/>
</dbReference>
<evidence type="ECO:0000256" key="4">
    <source>
        <dbReference type="ARBA" id="ARBA00022475"/>
    </source>
</evidence>
<keyword evidence="11" id="KW-1185">Reference proteome</keyword>
<feature type="transmembrane region" description="Helical" evidence="8">
    <location>
        <begin position="350"/>
        <end position="370"/>
    </location>
</feature>
<evidence type="ECO:0000256" key="1">
    <source>
        <dbReference type="ARBA" id="ARBA00004651"/>
    </source>
</evidence>
<sequence>MNASFRRLRALIRKEGLQIIRDPSTFLIAGVLPLVLLFIFGFGVSLDLQNVRMGVVMEATSPEANSLLLAFQNSRYFDVRQARSRSQLSGELIAGRLAGMVVIPADFTARLGRGDTAPIQLIVDGSEPNTAGLVQGYVQGVWQNWLIQENQAQSSKVIRPVNGSKLSVEPRFWYNADLSSRSALLPGAVAINLTLIGVLLTALVVAREWERGTMEGLLATPITRMEFLISKLLPYFTLGMLAMAVSAGTAVWGFGVPFRGSILALIVLSASYLMTTLSLGLLISTRTRNQFVACQAALIAGFLPAFELSGLLFEIDSMPLPIQLLTRVLPPRYFVAGLQTVFLAGDVPQVLVPNTLVLMTFATILFVLLYRSTRTRLEG</sequence>
<evidence type="ECO:0000256" key="6">
    <source>
        <dbReference type="ARBA" id="ARBA00022989"/>
    </source>
</evidence>
<dbReference type="AlphaFoldDB" id="A0A8E6B3R5"/>
<dbReference type="Proteomes" id="UP000676194">
    <property type="component" value="Chromosome"/>
</dbReference>
<dbReference type="GO" id="GO:0140359">
    <property type="term" value="F:ABC-type transporter activity"/>
    <property type="evidence" value="ECO:0007669"/>
    <property type="project" value="InterPro"/>
</dbReference>
<keyword evidence="5 8" id="KW-0812">Transmembrane</keyword>
<evidence type="ECO:0000256" key="2">
    <source>
        <dbReference type="ARBA" id="ARBA00007783"/>
    </source>
</evidence>
<dbReference type="GO" id="GO:0005886">
    <property type="term" value="C:plasma membrane"/>
    <property type="evidence" value="ECO:0007669"/>
    <property type="project" value="UniProtKB-SubCell"/>
</dbReference>
<protein>
    <submittedName>
        <fullName evidence="10">ABC transporter permease</fullName>
    </submittedName>
</protein>
<evidence type="ECO:0000256" key="3">
    <source>
        <dbReference type="ARBA" id="ARBA00022448"/>
    </source>
</evidence>
<dbReference type="InterPro" id="IPR047817">
    <property type="entry name" value="ABC2_TM_bact-type"/>
</dbReference>
<keyword evidence="3" id="KW-0813">Transport</keyword>
<feature type="transmembrane region" description="Helical" evidence="8">
    <location>
        <begin position="291"/>
        <end position="313"/>
    </location>
</feature>
<keyword evidence="6 8" id="KW-1133">Transmembrane helix</keyword>
<comment type="subcellular location">
    <subcellularLocation>
        <location evidence="1">Cell membrane</location>
        <topology evidence="1">Multi-pass membrane protein</topology>
    </subcellularLocation>
</comment>
<organism evidence="10 11">
    <name type="scientific">Telmatocola sphagniphila</name>
    <dbReference type="NCBI Taxonomy" id="1123043"/>
    <lineage>
        <taxon>Bacteria</taxon>
        <taxon>Pseudomonadati</taxon>
        <taxon>Planctomycetota</taxon>
        <taxon>Planctomycetia</taxon>
        <taxon>Gemmatales</taxon>
        <taxon>Gemmataceae</taxon>
    </lineage>
</organism>
<dbReference type="PANTHER" id="PTHR30294:SF29">
    <property type="entry name" value="MULTIDRUG ABC TRANSPORTER PERMEASE YBHS-RELATED"/>
    <property type="match status" value="1"/>
</dbReference>
<dbReference type="KEGG" id="tsph:KIH39_21165"/>
<dbReference type="Gene3D" id="3.40.1710.10">
    <property type="entry name" value="abc type-2 transporter like domain"/>
    <property type="match status" value="1"/>
</dbReference>